<accession>A0A4P6YS77</accession>
<evidence type="ECO:0000313" key="2">
    <source>
        <dbReference type="EMBL" id="QBO35527.1"/>
    </source>
</evidence>
<dbReference type="AlphaFoldDB" id="A0A4P6YS77"/>
<organism evidence="2 3">
    <name type="scientific">Periweissella cryptocerci</name>
    <dbReference type="NCBI Taxonomy" id="2506420"/>
    <lineage>
        <taxon>Bacteria</taxon>
        <taxon>Bacillati</taxon>
        <taxon>Bacillota</taxon>
        <taxon>Bacilli</taxon>
        <taxon>Lactobacillales</taxon>
        <taxon>Lactobacillaceae</taxon>
        <taxon>Periweissella</taxon>
    </lineage>
</organism>
<evidence type="ECO:0000313" key="3">
    <source>
        <dbReference type="Proteomes" id="UP000292886"/>
    </source>
</evidence>
<keyword evidence="1" id="KW-0175">Coiled coil</keyword>
<feature type="coiled-coil region" evidence="1">
    <location>
        <begin position="460"/>
        <end position="501"/>
    </location>
</feature>
<dbReference type="EMBL" id="CP037940">
    <property type="protein sequence ID" value="QBO35527.1"/>
    <property type="molecule type" value="Genomic_DNA"/>
</dbReference>
<sequence length="675" mass="77260">MNHFSIDGFIVANYWRQKKQKYFDTKLKYDAANHVIAANGKNGSGKSVITTAIILPVFPYADAKLQTMSNTQARKFGSANTRKATEGTGYGSKRNSYIITNLRMNDETVALVLGMHTEEDTHGSLIPENTQRWYAFARNVDLSNVNVMSSATQGMDYVEFKNYWQQFEAAEFTKCLNGENSSQTVRNGVNGWRNLIAKQIFEAEPMDFDTEARYMWSHADDVGISHDSSIADIINQTYLEYTINPDLKVSYEDDINRMIDKTFEFADTNRRFEKAKRTVSEVAQFARKANDSTKSYLLSLHAKENSAFNELEAHIAGNRASIVQNKQIIVETTAQLMQVDDELRRLRAEQIVVHERDSKLEKIKSDLENARGRMNIAREILADRKAKFNTNQKDKQEYQQQQINLQAEYDVVYQDYVDMVVQIKAISPNVEIEPNSTEPLSEFQDFIDEIKLVRSLDMKSQETSKQLNQEQNSASNLANNVQKARTNQEDYERQIAKLKAEILVKSKTQLAEFVEAQAIRSFDEIESVINTIEKLLRDEVLNTHAQFEPDLTKYSMSLQETQQAITQLEQQTDTQHERYSEYRNLLNDNSAEAVYNLIEFEESVLPAQQKVLEGALHDLVIAFVGERVIEQLDVPTLVPYENGHGNGAEFIKINTQQANQRKLIEGFISDITILE</sequence>
<keyword evidence="3" id="KW-1185">Reference proteome</keyword>
<feature type="coiled-coil region" evidence="1">
    <location>
        <begin position="329"/>
        <end position="380"/>
    </location>
</feature>
<reference evidence="3" key="1">
    <citation type="submission" date="2019-03" db="EMBL/GenBank/DDBJ databases">
        <title>Weissella sp. 26KH-42 Genome sequencing.</title>
        <authorList>
            <person name="Heo J."/>
            <person name="Kim S.-J."/>
            <person name="Kim J.-S."/>
            <person name="Hong S.-B."/>
            <person name="Kwon S.-W."/>
        </authorList>
    </citation>
    <scope>NUCLEOTIDE SEQUENCE [LARGE SCALE GENOMIC DNA]</scope>
    <source>
        <strain evidence="3">26KH-42</strain>
    </source>
</reference>
<evidence type="ECO:0000256" key="1">
    <source>
        <dbReference type="SAM" id="Coils"/>
    </source>
</evidence>
<name>A0A4P6YS77_9LACO</name>
<dbReference type="Proteomes" id="UP000292886">
    <property type="component" value="Chromosome"/>
</dbReference>
<dbReference type="RefSeq" id="WP_133362606.1">
    <property type="nucleotide sequence ID" value="NZ_CP037940.1"/>
</dbReference>
<gene>
    <name evidence="2" type="ORF">EQG49_03175</name>
</gene>
<proteinExistence type="predicted"/>
<protein>
    <submittedName>
        <fullName evidence="2">Uncharacterized protein</fullName>
    </submittedName>
</protein>
<feature type="coiled-coil region" evidence="1">
    <location>
        <begin position="551"/>
        <end position="578"/>
    </location>
</feature>
<dbReference type="KEGG" id="wei:EQG49_03175"/>